<gene>
    <name evidence="1" type="ORF">HNR53_002333</name>
</gene>
<reference evidence="1 2" key="1">
    <citation type="submission" date="2020-08" db="EMBL/GenBank/DDBJ databases">
        <title>Genomic Encyclopedia of Type Strains, Phase IV (KMG-IV): sequencing the most valuable type-strain genomes for metagenomic binning, comparative biology and taxonomic classification.</title>
        <authorList>
            <person name="Goeker M."/>
        </authorList>
    </citation>
    <scope>NUCLEOTIDE SEQUENCE [LARGE SCALE GENOMIC DNA]</scope>
    <source>
        <strain evidence="1 2">DSM 5391</strain>
    </source>
</reference>
<sequence>MEDFFILDKRLGIQIPVLNVEWDDLPLEKRQSILFTWETIRGSIPDHIINLEKMINEKQTELSDENDFARSCLLNSEIAELASIINDLWLWFRTHQNITEKMHY</sequence>
<evidence type="ECO:0000313" key="2">
    <source>
        <dbReference type="Proteomes" id="UP000531594"/>
    </source>
</evidence>
<keyword evidence="2" id="KW-1185">Reference proteome</keyword>
<dbReference type="AlphaFoldDB" id="A0A7X0LVK1"/>
<dbReference type="RefSeq" id="WP_184526010.1">
    <property type="nucleotide sequence ID" value="NZ_JACHGK010000007.1"/>
</dbReference>
<name>A0A7X0LVK1_9BACI</name>
<comment type="caution">
    <text evidence="1">The sequence shown here is derived from an EMBL/GenBank/DDBJ whole genome shotgun (WGS) entry which is preliminary data.</text>
</comment>
<evidence type="ECO:0008006" key="3">
    <source>
        <dbReference type="Google" id="ProtNLM"/>
    </source>
</evidence>
<dbReference type="EMBL" id="JACHGK010000007">
    <property type="protein sequence ID" value="MBB6445708.1"/>
    <property type="molecule type" value="Genomic_DNA"/>
</dbReference>
<accession>A0A7X0LVK1</accession>
<dbReference type="Proteomes" id="UP000531594">
    <property type="component" value="Unassembled WGS sequence"/>
</dbReference>
<evidence type="ECO:0000313" key="1">
    <source>
        <dbReference type="EMBL" id="MBB6445708.1"/>
    </source>
</evidence>
<proteinExistence type="predicted"/>
<protein>
    <recommendedName>
        <fullName evidence="3">Radical SAM protein</fullName>
    </recommendedName>
</protein>
<organism evidence="1 2">
    <name type="scientific">Bacillus benzoevorans</name>
    <dbReference type="NCBI Taxonomy" id="1456"/>
    <lineage>
        <taxon>Bacteria</taxon>
        <taxon>Bacillati</taxon>
        <taxon>Bacillota</taxon>
        <taxon>Bacilli</taxon>
        <taxon>Bacillales</taxon>
        <taxon>Bacillaceae</taxon>
        <taxon>Bacillus</taxon>
    </lineage>
</organism>